<name>A0A2P2P931_RHIMU</name>
<reference evidence="1" key="1">
    <citation type="submission" date="2018-02" db="EMBL/GenBank/DDBJ databases">
        <title>Rhizophora mucronata_Transcriptome.</title>
        <authorList>
            <person name="Meera S.P."/>
            <person name="Sreeshan A."/>
            <person name="Augustine A."/>
        </authorList>
    </citation>
    <scope>NUCLEOTIDE SEQUENCE</scope>
    <source>
        <tissue evidence="1">Leaf</tissue>
    </source>
</reference>
<proteinExistence type="predicted"/>
<dbReference type="EMBL" id="GGEC01070748">
    <property type="protein sequence ID" value="MBX51232.1"/>
    <property type="molecule type" value="Transcribed_RNA"/>
</dbReference>
<sequence>MSCNWASEKHDPLLNCTVSDIFVNLCIIFHREDRYDFSK</sequence>
<organism evidence="1">
    <name type="scientific">Rhizophora mucronata</name>
    <name type="common">Asiatic mangrove</name>
    <dbReference type="NCBI Taxonomy" id="61149"/>
    <lineage>
        <taxon>Eukaryota</taxon>
        <taxon>Viridiplantae</taxon>
        <taxon>Streptophyta</taxon>
        <taxon>Embryophyta</taxon>
        <taxon>Tracheophyta</taxon>
        <taxon>Spermatophyta</taxon>
        <taxon>Magnoliopsida</taxon>
        <taxon>eudicotyledons</taxon>
        <taxon>Gunneridae</taxon>
        <taxon>Pentapetalae</taxon>
        <taxon>rosids</taxon>
        <taxon>fabids</taxon>
        <taxon>Malpighiales</taxon>
        <taxon>Rhizophoraceae</taxon>
        <taxon>Rhizophora</taxon>
    </lineage>
</organism>
<accession>A0A2P2P931</accession>
<evidence type="ECO:0000313" key="1">
    <source>
        <dbReference type="EMBL" id="MBX51232.1"/>
    </source>
</evidence>
<dbReference type="AlphaFoldDB" id="A0A2P2P931"/>
<protein>
    <submittedName>
        <fullName evidence="1">Uncharacterized protein</fullName>
    </submittedName>
</protein>